<evidence type="ECO:0000256" key="1">
    <source>
        <dbReference type="SAM" id="MobiDB-lite"/>
    </source>
</evidence>
<dbReference type="OrthoDB" id="273779at2759"/>
<feature type="compositionally biased region" description="Low complexity" evidence="1">
    <location>
        <begin position="120"/>
        <end position="133"/>
    </location>
</feature>
<dbReference type="EMBL" id="LGTL01000006">
    <property type="protein sequence ID" value="KPA81706.1"/>
    <property type="molecule type" value="Genomic_DNA"/>
</dbReference>
<organism evidence="2 3">
    <name type="scientific">Leptomonas pyrrhocoris</name>
    <name type="common">Firebug parasite</name>
    <dbReference type="NCBI Taxonomy" id="157538"/>
    <lineage>
        <taxon>Eukaryota</taxon>
        <taxon>Discoba</taxon>
        <taxon>Euglenozoa</taxon>
        <taxon>Kinetoplastea</taxon>
        <taxon>Metakinetoplastina</taxon>
        <taxon>Trypanosomatida</taxon>
        <taxon>Trypanosomatidae</taxon>
        <taxon>Leishmaniinae</taxon>
        <taxon>Leptomonas</taxon>
    </lineage>
</organism>
<feature type="region of interest" description="Disordered" evidence="1">
    <location>
        <begin position="187"/>
        <end position="332"/>
    </location>
</feature>
<reference evidence="2 3" key="1">
    <citation type="submission" date="2015-07" db="EMBL/GenBank/DDBJ databases">
        <title>High-quality genome of monoxenous trypanosomatid Leptomonas pyrrhocoris.</title>
        <authorList>
            <person name="Flegontov P."/>
            <person name="Butenko A."/>
            <person name="Firsov S."/>
            <person name="Vlcek C."/>
            <person name="Logacheva M.D."/>
            <person name="Field M."/>
            <person name="Filatov D."/>
            <person name="Flegontova O."/>
            <person name="Gerasimov E."/>
            <person name="Jackson A.P."/>
            <person name="Kelly S."/>
            <person name="Opperdoes F."/>
            <person name="O'Reilly A."/>
            <person name="Votypka J."/>
            <person name="Yurchenko V."/>
            <person name="Lukes J."/>
        </authorList>
    </citation>
    <scope>NUCLEOTIDE SEQUENCE [LARGE SCALE GENOMIC DNA]</scope>
    <source>
        <strain evidence="2">H10</strain>
    </source>
</reference>
<dbReference type="EMBL" id="LGTL01000006">
    <property type="protein sequence ID" value="KPA81707.1"/>
    <property type="molecule type" value="Genomic_DNA"/>
</dbReference>
<sequence length="492" mass="54605">MFSRTVTALARSRPPFAVFYKSMSGVLTKMAPVQRMKVASTLWRRTAPRYGIRYSAPRVAAAKEIYKKEGRRLAPGVKAAATKPARRSRKSKAARRSRKASATSKKNKNTKRSSKRVKASRATATRAKPAKKAVTPYASFTANVLKQTKLAPTATNKSRVFRMWLLTGQQRSSSLTKRISMAVRLLNKDQRSRRKLSKKLTRKAGKKTTKRSSKARKTAAKKSRKLRRSVTKKTNKTKKSPKAAAKQSKARKARLASRKKAMTRRRVRKAAAAKSKTRKSAARKAAAAAKTKSRKSAMRKSKAKAARKPRKAAARPRGRRVAAKKMKHIARKTPRRSNPYIEFYRRVCMTGLLPNGPKVVGSRTIKALWARTHKLPTMDARVAQATRLLEAQTGASAKTVVSPVRALVPRKNAAASHTHAPATVVLKEIKVPHYYEKNPFGATYAALLPMLQTIPSSTRMAHVAKAWTSTALKNDHRSAKQRIAAVAQQLKA</sequence>
<keyword evidence="3" id="KW-1185">Reference proteome</keyword>
<protein>
    <submittedName>
        <fullName evidence="2">Mkiaa0324 protein-like protein</fullName>
    </submittedName>
</protein>
<feature type="compositionally biased region" description="Basic residues" evidence="1">
    <location>
        <begin position="84"/>
        <end position="119"/>
    </location>
</feature>
<feature type="compositionally biased region" description="Basic residues" evidence="1">
    <location>
        <begin position="248"/>
        <end position="282"/>
    </location>
</feature>
<evidence type="ECO:0000313" key="2">
    <source>
        <dbReference type="EMBL" id="KPA81705.1"/>
    </source>
</evidence>
<dbReference type="RefSeq" id="XP_015660145.1">
    <property type="nucleotide sequence ID" value="XM_015801525.1"/>
</dbReference>
<feature type="compositionally biased region" description="Basic residues" evidence="1">
    <location>
        <begin position="191"/>
        <end position="241"/>
    </location>
</feature>
<gene>
    <name evidence="2" type="ORF">ABB37_04006</name>
</gene>
<dbReference type="OMA" id="WTETHSL"/>
<feature type="compositionally biased region" description="Basic residues" evidence="1">
    <location>
        <begin position="291"/>
        <end position="332"/>
    </location>
</feature>
<dbReference type="RefSeq" id="XP_015660146.1">
    <property type="nucleotide sequence ID" value="XM_015801526.1"/>
</dbReference>
<dbReference type="VEuPathDB" id="TriTrypDB:LpyrH10_06_3760"/>
<accession>A0A0M9G3N3</accession>
<evidence type="ECO:0000313" key="3">
    <source>
        <dbReference type="Proteomes" id="UP000037923"/>
    </source>
</evidence>
<comment type="caution">
    <text evidence="2">The sequence shown here is derived from an EMBL/GenBank/DDBJ whole genome shotgun (WGS) entry which is preliminary data.</text>
</comment>
<dbReference type="EMBL" id="LGTL01000006">
    <property type="protein sequence ID" value="KPA81705.1"/>
    <property type="molecule type" value="Genomic_DNA"/>
</dbReference>
<dbReference type="AlphaFoldDB" id="A0A0M9G3N3"/>
<dbReference type="Proteomes" id="UP000037923">
    <property type="component" value="Unassembled WGS sequence"/>
</dbReference>
<proteinExistence type="predicted"/>
<dbReference type="GeneID" id="26904297"/>
<dbReference type="RefSeq" id="XP_015660144.1">
    <property type="nucleotide sequence ID" value="XM_015801524.1"/>
</dbReference>
<feature type="region of interest" description="Disordered" evidence="1">
    <location>
        <begin position="75"/>
        <end position="133"/>
    </location>
</feature>
<name>A0A0M9G3N3_LEPPY</name>